<keyword evidence="2" id="KW-0687">Ribonucleoprotein</keyword>
<dbReference type="GO" id="GO:0005840">
    <property type="term" value="C:ribosome"/>
    <property type="evidence" value="ECO:0007669"/>
    <property type="project" value="UniProtKB-KW"/>
</dbReference>
<name>A0A1R4J6S0_9ACTN</name>
<dbReference type="STRING" id="1255658.FM114_05675"/>
<dbReference type="EMBL" id="FUKQ01000019">
    <property type="protein sequence ID" value="SJN27373.1"/>
    <property type="molecule type" value="Genomic_DNA"/>
</dbReference>
<dbReference type="PANTHER" id="PTHR34374">
    <property type="entry name" value="LARGE RIBOSOMAL RNA SUBUNIT ACCUMULATION PROTEIN YCED HOMOLOG 1, CHLOROPLASTIC"/>
    <property type="match status" value="1"/>
</dbReference>
<evidence type="ECO:0000313" key="3">
    <source>
        <dbReference type="Proteomes" id="UP000188342"/>
    </source>
</evidence>
<feature type="region of interest" description="Disordered" evidence="1">
    <location>
        <begin position="163"/>
        <end position="185"/>
    </location>
</feature>
<reference evidence="2 3" key="1">
    <citation type="submission" date="2017-02" db="EMBL/GenBank/DDBJ databases">
        <authorList>
            <person name="Peterson S.W."/>
        </authorList>
    </citation>
    <scope>NUCLEOTIDE SEQUENCE [LARGE SCALE GENOMIC DNA]</scope>
    <source>
        <strain evidence="2 3">LSP_Lj1</strain>
    </source>
</reference>
<accession>A0A1R4J6S0</accession>
<dbReference type="Proteomes" id="UP000188342">
    <property type="component" value="Unassembled WGS sequence"/>
</dbReference>
<protein>
    <submittedName>
        <fullName evidence="2">COG1399 protein, clustered with ribosomal protein L32p</fullName>
    </submittedName>
</protein>
<proteinExistence type="predicted"/>
<dbReference type="InterPro" id="IPR003772">
    <property type="entry name" value="YceD"/>
</dbReference>
<sequence>MMNSHHHLDHRSPLVLEVHELARRAGTMKEIHRVAEAPADLGIDMIGVPQGSDIQLDLRLESVVEGVLVTGTADVTLKGECARCLVDFSVEESFDLQELYFYPEKEAEEEASRIEEEMIDLDPALRDAVVLDLPFTPLCRDDCLGLCPDCGFVLNGDPDHSHGEEIDPRWGKLSDLDVSGAEDKN</sequence>
<evidence type="ECO:0000313" key="2">
    <source>
        <dbReference type="EMBL" id="SJN27373.1"/>
    </source>
</evidence>
<organism evidence="2 3">
    <name type="scientific">Luteococcus japonicus LSP_Lj1</name>
    <dbReference type="NCBI Taxonomy" id="1255658"/>
    <lineage>
        <taxon>Bacteria</taxon>
        <taxon>Bacillati</taxon>
        <taxon>Actinomycetota</taxon>
        <taxon>Actinomycetes</taxon>
        <taxon>Propionibacteriales</taxon>
        <taxon>Propionibacteriaceae</taxon>
        <taxon>Luteococcus</taxon>
    </lineage>
</organism>
<dbReference type="PANTHER" id="PTHR34374:SF1">
    <property type="entry name" value="LARGE RIBOSOMAL RNA SUBUNIT ACCUMULATION PROTEIN YCED HOMOLOG 1, CHLOROPLASTIC"/>
    <property type="match status" value="1"/>
</dbReference>
<keyword evidence="3" id="KW-1185">Reference proteome</keyword>
<gene>
    <name evidence="2" type="ORF">FM114_05675</name>
</gene>
<dbReference type="Pfam" id="PF02620">
    <property type="entry name" value="YceD"/>
    <property type="match status" value="1"/>
</dbReference>
<keyword evidence="2" id="KW-0689">Ribosomal protein</keyword>
<evidence type="ECO:0000256" key="1">
    <source>
        <dbReference type="SAM" id="MobiDB-lite"/>
    </source>
</evidence>
<dbReference type="AlphaFoldDB" id="A0A1R4J6S0"/>